<keyword evidence="1" id="KW-1133">Transmembrane helix</keyword>
<reference evidence="2" key="1">
    <citation type="submission" date="2019-03" db="EMBL/GenBank/DDBJ databases">
        <title>Single cell metagenomics reveals metabolic interactions within the superorganism composed of flagellate Streblomastix strix and complex community of Bacteroidetes bacteria on its surface.</title>
        <authorList>
            <person name="Treitli S.C."/>
            <person name="Kolisko M."/>
            <person name="Husnik F."/>
            <person name="Keeling P."/>
            <person name="Hampl V."/>
        </authorList>
    </citation>
    <scope>NUCLEOTIDE SEQUENCE</scope>
    <source>
        <strain evidence="2">STM</strain>
    </source>
</reference>
<keyword evidence="1" id="KW-0812">Transmembrane</keyword>
<feature type="transmembrane region" description="Helical" evidence="1">
    <location>
        <begin position="115"/>
        <end position="135"/>
    </location>
</feature>
<proteinExistence type="predicted"/>
<feature type="transmembrane region" description="Helical" evidence="1">
    <location>
        <begin position="165"/>
        <end position="186"/>
    </location>
</feature>
<name>A0A5J4QDE8_9ZZZZ</name>
<feature type="transmembrane region" description="Helical" evidence="1">
    <location>
        <begin position="90"/>
        <end position="109"/>
    </location>
</feature>
<organism evidence="2">
    <name type="scientific">termite gut metagenome</name>
    <dbReference type="NCBI Taxonomy" id="433724"/>
    <lineage>
        <taxon>unclassified sequences</taxon>
        <taxon>metagenomes</taxon>
        <taxon>organismal metagenomes</taxon>
    </lineage>
</organism>
<comment type="caution">
    <text evidence="2">The sequence shown here is derived from an EMBL/GenBank/DDBJ whole genome shotgun (WGS) entry which is preliminary data.</text>
</comment>
<dbReference type="EMBL" id="SNRY01003848">
    <property type="protein sequence ID" value="KAA6319542.1"/>
    <property type="molecule type" value="Genomic_DNA"/>
</dbReference>
<accession>A0A5J4QDE8</accession>
<keyword evidence="1" id="KW-0472">Membrane</keyword>
<feature type="transmembrane region" description="Helical" evidence="1">
    <location>
        <begin position="142"/>
        <end position="159"/>
    </location>
</feature>
<sequence>MDKHIIPNKNLPVQAVRLFWTIFTPLIIPFGMFLILFIFSYLHVLPLGYKLTVLGIVFCFTVIIPVLTFRLYYRVYGYSRQNRSERKIRCILLSLTVISYLFCFCTMLRLRILWYMTGIILAAFLILVVFLIFSLRWKLCEHAAGIGGIIGGLVSYSALSGYNPLWWLCVFILIAGGIGSCSIISHHRSLSEVFIGFFVGFVCTLLVLHPTYNVLSRLLISIFNI</sequence>
<feature type="transmembrane region" description="Helical" evidence="1">
    <location>
        <begin position="193"/>
        <end position="212"/>
    </location>
</feature>
<dbReference type="AlphaFoldDB" id="A0A5J4QDE8"/>
<feature type="transmembrane region" description="Helical" evidence="1">
    <location>
        <begin position="48"/>
        <end position="69"/>
    </location>
</feature>
<protein>
    <submittedName>
        <fullName evidence="2">Uncharacterized protein</fullName>
    </submittedName>
</protein>
<gene>
    <name evidence="2" type="ORF">EZS27_030581</name>
</gene>
<feature type="transmembrane region" description="Helical" evidence="1">
    <location>
        <begin position="18"/>
        <end position="42"/>
    </location>
</feature>
<evidence type="ECO:0000313" key="2">
    <source>
        <dbReference type="EMBL" id="KAA6319542.1"/>
    </source>
</evidence>
<evidence type="ECO:0000256" key="1">
    <source>
        <dbReference type="SAM" id="Phobius"/>
    </source>
</evidence>